<feature type="compositionally biased region" description="Low complexity" evidence="1">
    <location>
        <begin position="219"/>
        <end position="247"/>
    </location>
</feature>
<feature type="region of interest" description="Disordered" evidence="1">
    <location>
        <begin position="314"/>
        <end position="343"/>
    </location>
</feature>
<dbReference type="InParanoid" id="A0A545ANR5"/>
<dbReference type="Proteomes" id="UP000317982">
    <property type="component" value="Unassembled WGS sequence"/>
</dbReference>
<feature type="compositionally biased region" description="Gly residues" evidence="1">
    <location>
        <begin position="61"/>
        <end position="70"/>
    </location>
</feature>
<protein>
    <submittedName>
        <fullName evidence="3">Uncharacterized protein</fullName>
    </submittedName>
</protein>
<feature type="transmembrane region" description="Helical" evidence="2">
    <location>
        <begin position="265"/>
        <end position="284"/>
    </location>
</feature>
<evidence type="ECO:0000256" key="1">
    <source>
        <dbReference type="SAM" id="MobiDB-lite"/>
    </source>
</evidence>
<organism evidence="3 4">
    <name type="scientific">Cryptosporangium phraense</name>
    <dbReference type="NCBI Taxonomy" id="2593070"/>
    <lineage>
        <taxon>Bacteria</taxon>
        <taxon>Bacillati</taxon>
        <taxon>Actinomycetota</taxon>
        <taxon>Actinomycetes</taxon>
        <taxon>Cryptosporangiales</taxon>
        <taxon>Cryptosporangiaceae</taxon>
        <taxon>Cryptosporangium</taxon>
    </lineage>
</organism>
<reference evidence="3 4" key="1">
    <citation type="submission" date="2019-07" db="EMBL/GenBank/DDBJ databases">
        <title>Cryptosporangium phraense sp. nov., isolated from plant litter.</title>
        <authorList>
            <person name="Suriyachadkun C."/>
        </authorList>
    </citation>
    <scope>NUCLEOTIDE SEQUENCE [LARGE SCALE GENOMIC DNA]</scope>
    <source>
        <strain evidence="3 4">A-T 5661</strain>
    </source>
</reference>
<dbReference type="AlphaFoldDB" id="A0A545ANR5"/>
<feature type="region of interest" description="Disordered" evidence="1">
    <location>
        <begin position="1"/>
        <end position="74"/>
    </location>
</feature>
<feature type="region of interest" description="Disordered" evidence="1">
    <location>
        <begin position="171"/>
        <end position="258"/>
    </location>
</feature>
<dbReference type="EMBL" id="VIRS01000015">
    <property type="protein sequence ID" value="TQS42923.1"/>
    <property type="molecule type" value="Genomic_DNA"/>
</dbReference>
<proteinExistence type="predicted"/>
<feature type="compositionally biased region" description="Gly residues" evidence="1">
    <location>
        <begin position="32"/>
        <end position="42"/>
    </location>
</feature>
<sequence>MTDPPNVPPHHPSGYGDEPGYYGHDQPDYTGRSGGAGSGPPGHGSPAYGSAGHDHPAPGSPGHGSPGHGSAGYSAGSAAGGLAGLGIAGMAGAESAGKKAGRFGRSRRTTADRPGLGTSPSIPVLVGARRDTAVVALAAATALLIALAVALSLLLYRARADDTLATARSAATPHPAAAARPGDESPAAAAVEPGASAQAQETGAAEHESTDAAEETTDPDAAAAASESAKASAEASAEPSAEATADDTSTHGSDDIDELALTGSGAPWVASMGLALTLSGFALVRTFRRRLPLFAADVPLTIEEMVAFIRRREPVPDDEPPARHLRPANQSARLRRVASRADR</sequence>
<keyword evidence="4" id="KW-1185">Reference proteome</keyword>
<dbReference type="RefSeq" id="WP_142706410.1">
    <property type="nucleotide sequence ID" value="NZ_VIRS01000015.1"/>
</dbReference>
<accession>A0A545ANR5</accession>
<keyword evidence="2" id="KW-1133">Transmembrane helix</keyword>
<name>A0A545ANR5_9ACTN</name>
<feature type="compositionally biased region" description="Basic residues" evidence="1">
    <location>
        <begin position="99"/>
        <end position="108"/>
    </location>
</feature>
<feature type="compositionally biased region" description="Low complexity" evidence="1">
    <location>
        <begin position="171"/>
        <end position="200"/>
    </location>
</feature>
<comment type="caution">
    <text evidence="3">The sequence shown here is derived from an EMBL/GenBank/DDBJ whole genome shotgun (WGS) entry which is preliminary data.</text>
</comment>
<feature type="transmembrane region" description="Helical" evidence="2">
    <location>
        <begin position="133"/>
        <end position="156"/>
    </location>
</feature>
<gene>
    <name evidence="3" type="ORF">FL583_20980</name>
</gene>
<evidence type="ECO:0000313" key="4">
    <source>
        <dbReference type="Proteomes" id="UP000317982"/>
    </source>
</evidence>
<feature type="region of interest" description="Disordered" evidence="1">
    <location>
        <begin position="96"/>
        <end position="122"/>
    </location>
</feature>
<keyword evidence="2" id="KW-0812">Transmembrane</keyword>
<feature type="compositionally biased region" description="Basic residues" evidence="1">
    <location>
        <begin position="333"/>
        <end position="343"/>
    </location>
</feature>
<evidence type="ECO:0000256" key="2">
    <source>
        <dbReference type="SAM" id="Phobius"/>
    </source>
</evidence>
<feature type="compositionally biased region" description="Pro residues" evidence="1">
    <location>
        <begin position="1"/>
        <end position="11"/>
    </location>
</feature>
<evidence type="ECO:0000313" key="3">
    <source>
        <dbReference type="EMBL" id="TQS42923.1"/>
    </source>
</evidence>
<keyword evidence="2" id="KW-0472">Membrane</keyword>